<evidence type="ECO:0000313" key="1">
    <source>
        <dbReference type="EMBL" id="QQG45248.1"/>
    </source>
</evidence>
<name>A0A7T5RJD3_9BACT</name>
<dbReference type="EMBL" id="CP066690">
    <property type="protein sequence ID" value="QQG45248.1"/>
    <property type="molecule type" value="Genomic_DNA"/>
</dbReference>
<dbReference type="AlphaFoldDB" id="A0A7T5RJD3"/>
<accession>A0A7T5RJD3</accession>
<reference evidence="1 2" key="1">
    <citation type="submission" date="2020-07" db="EMBL/GenBank/DDBJ databases">
        <title>Huge and variable diversity of episymbiotic CPR bacteria and DPANN archaea in groundwater ecosystems.</title>
        <authorList>
            <person name="He C.Y."/>
            <person name="Keren R."/>
            <person name="Whittaker M."/>
            <person name="Farag I.F."/>
            <person name="Doudna J."/>
            <person name="Cate J.H.D."/>
            <person name="Banfield J.F."/>
        </authorList>
    </citation>
    <scope>NUCLEOTIDE SEQUENCE [LARGE SCALE GENOMIC DNA]</scope>
    <source>
        <strain evidence="1">NC_groundwater_541_Ag_S-0.1um_46_50</strain>
    </source>
</reference>
<organism evidence="1 2">
    <name type="scientific">Candidatus Sungiibacteriota bacterium</name>
    <dbReference type="NCBI Taxonomy" id="2750080"/>
    <lineage>
        <taxon>Bacteria</taxon>
        <taxon>Candidatus Sungiibacteriota</taxon>
    </lineage>
</organism>
<dbReference type="Proteomes" id="UP000595618">
    <property type="component" value="Chromosome"/>
</dbReference>
<protein>
    <submittedName>
        <fullName evidence="1">Uncharacterized protein</fullName>
    </submittedName>
</protein>
<proteinExistence type="predicted"/>
<gene>
    <name evidence="1" type="ORF">HYW89_04610</name>
</gene>
<sequence>MWQVKPASTGKVKEALVTLDSKAYGCGLPSGHLGDEHDGYSFFVLVPKEIGGKKLTAIEDITSQMTGDPVLTAVTEKQHQCWKARDIIAVPIKFVWAHKEIGPSAF</sequence>
<evidence type="ECO:0000313" key="2">
    <source>
        <dbReference type="Proteomes" id="UP000595618"/>
    </source>
</evidence>